<keyword evidence="1" id="KW-0378">Hydrolase</keyword>
<organism evidence="5 6">
    <name type="scientific">Marinospirillum insulare</name>
    <dbReference type="NCBI Taxonomy" id="217169"/>
    <lineage>
        <taxon>Bacteria</taxon>
        <taxon>Pseudomonadati</taxon>
        <taxon>Pseudomonadota</taxon>
        <taxon>Gammaproteobacteria</taxon>
        <taxon>Oceanospirillales</taxon>
        <taxon>Oceanospirillaceae</taxon>
        <taxon>Marinospirillum</taxon>
    </lineage>
</organism>
<dbReference type="SUPFAM" id="SSF52540">
    <property type="entry name" value="P-loop containing nucleoside triphosphate hydrolases"/>
    <property type="match status" value="2"/>
</dbReference>
<dbReference type="SMART" id="SM00490">
    <property type="entry name" value="HELICc"/>
    <property type="match status" value="1"/>
</dbReference>
<keyword evidence="6" id="KW-1185">Reference proteome</keyword>
<comment type="caution">
    <text evidence="5">The sequence shown here is derived from an EMBL/GenBank/DDBJ whole genome shotgun (WGS) entry which is preliminary data.</text>
</comment>
<evidence type="ECO:0008006" key="7">
    <source>
        <dbReference type="Google" id="ProtNLM"/>
    </source>
</evidence>
<evidence type="ECO:0000259" key="3">
    <source>
        <dbReference type="PROSITE" id="PS51192"/>
    </source>
</evidence>
<dbReference type="EMBL" id="BSOR01000005">
    <property type="protein sequence ID" value="GLR62784.1"/>
    <property type="molecule type" value="Genomic_DNA"/>
</dbReference>
<keyword evidence="2" id="KW-0347">Helicase</keyword>
<dbReference type="Pfam" id="PF00271">
    <property type="entry name" value="Helicase_C"/>
    <property type="match status" value="1"/>
</dbReference>
<dbReference type="Proteomes" id="UP001156682">
    <property type="component" value="Unassembled WGS sequence"/>
</dbReference>
<dbReference type="RefSeq" id="WP_084324572.1">
    <property type="nucleotide sequence ID" value="NZ_BSOR01000005.1"/>
</dbReference>
<evidence type="ECO:0000256" key="2">
    <source>
        <dbReference type="ARBA" id="ARBA00022806"/>
    </source>
</evidence>
<dbReference type="PROSITE" id="PS51194">
    <property type="entry name" value="HELICASE_CTER"/>
    <property type="match status" value="1"/>
</dbReference>
<dbReference type="InterPro" id="IPR000330">
    <property type="entry name" value="SNF2_N"/>
</dbReference>
<dbReference type="Gene3D" id="3.40.50.10810">
    <property type="entry name" value="Tandem AAA-ATPase domain"/>
    <property type="match status" value="1"/>
</dbReference>
<dbReference type="Pfam" id="PF00176">
    <property type="entry name" value="SNF2-rel_dom"/>
    <property type="match status" value="1"/>
</dbReference>
<dbReference type="SMART" id="SM00487">
    <property type="entry name" value="DEXDc"/>
    <property type="match status" value="1"/>
</dbReference>
<accession>A0ABQ5ZRL4</accession>
<keyword evidence="2" id="KW-0547">Nucleotide-binding</keyword>
<gene>
    <name evidence="5" type="ORF">GCM10007878_02190</name>
</gene>
<sequence length="1230" mass="139262">MSQSSWGYLTPKTVSQWIDFGQTKEGGDPADQKHLMPAKQIEGVAYLWNLLSSQGVALLADEVGTGKTFQALGVAALLWKIKPDARILVMAPNRDLCFNWKREFSDLVTRHYPHTDHQVKSGVDGGPIPSVQVCGSLKELAEQVEQGAAHLYLTTIHALSHLLTKADREKIKHGESEDAQILVGQRAGEIYKQIKNAEVIGAAGFDLLIIDEAHYLRNVRGGSQKVEAAKAFFGSDTNSPLAQKVLLLTATPTHSRLDDVGNILGYFIPDIYKHGNKAERARDYLMQYGLRRMRVLEAGEKSYSKLHYRREKALPAEFKSPEEEGFFALYQKRLVEARASKERGKRIRLMYGYLEGFESFRVNQQAEDVQGGGEENKTSFSRAADTELIMALTASYQEKTGQLPKHPKYDSLIQECVASLPAPDSIQSNNYKHLIFVRRIPSVRELTQRLNERYDQLLWQEIAHAWGDTGSSAELDQPPWRSREVFKQYVKARGEPKTEIHDDDEGSDEGIAEESHLSSRIAELFVAKKQEVGGQTDATLVRLRFIRPDSLFSLFLEPSSDYLKGGYQYYYSNEGSEGKKPNYKKAAEYCRFKAWYSPTDLRAAVGDLRKPDKPFDKNRTLFSVWALLTEGLPSHLREKLERWTKDDKAVAEHFSNYVKVGFLYASPVIVEIYSWFVEFRRREHGDSADTQKRYLDFFEFVKPKIKGSRMLAYFIAALETFESVCEKIAGKKLSDWRNDWSVFTGLTSPAWYASGESGHSRKRLMIGFNSPFYPHVLVATSVFQEGVNLHLNCDQVHHYGLPGSPGDNEQRVGRLDRLFGCVHRKLEQGVPERELGIYYPYLQNSVDEDQVASFIERKRSVEDRMDLCLESGFDSEIKTTSLENWQEFLRTPVPIEQKGITDPYPAKFDQPDSYPVKFAIGEALDDQVEAWFKEAIKEKDGKVESVITSQTAPKPLLKIDLTSSQPHTRSNKPPIFVTLGFMPRLSALVTETVYIVSLSAHVASFKNIDQLCKTELDKKIAELSSKYPLVRLALEKEKGHPFFLNTRLNYPLLIQANGPARLSLQMIRQGLKEVDDFTNELRGYLSQEANIEQQIDQSQRIPGPAPLPEGFSGDPSSNLVDWKSLEATHGQADYLETTVSADRSEYLLKAFKLDTVAEKNKIAECLMLNSRFPFMNFCWQPQQEGKTALKVGLCIPAAVNQPTQRQLLQCWLSYVVIAAKCEQTVADSEA</sequence>
<dbReference type="InterPro" id="IPR038718">
    <property type="entry name" value="SNF2-like_sf"/>
</dbReference>
<reference evidence="6" key="1">
    <citation type="journal article" date="2019" name="Int. J. Syst. Evol. Microbiol.">
        <title>The Global Catalogue of Microorganisms (GCM) 10K type strain sequencing project: providing services to taxonomists for standard genome sequencing and annotation.</title>
        <authorList>
            <consortium name="The Broad Institute Genomics Platform"/>
            <consortium name="The Broad Institute Genome Sequencing Center for Infectious Disease"/>
            <person name="Wu L."/>
            <person name="Ma J."/>
        </authorList>
    </citation>
    <scope>NUCLEOTIDE SEQUENCE [LARGE SCALE GENOMIC DNA]</scope>
    <source>
        <strain evidence="6">NBRC 100033</strain>
    </source>
</reference>
<evidence type="ECO:0000256" key="1">
    <source>
        <dbReference type="ARBA" id="ARBA00022801"/>
    </source>
</evidence>
<evidence type="ECO:0000313" key="6">
    <source>
        <dbReference type="Proteomes" id="UP001156682"/>
    </source>
</evidence>
<name>A0ABQ5ZRL4_9GAMM</name>
<dbReference type="PANTHER" id="PTHR45766">
    <property type="entry name" value="DNA ANNEALING HELICASE AND ENDONUCLEASE ZRANB3 FAMILY MEMBER"/>
    <property type="match status" value="1"/>
</dbReference>
<evidence type="ECO:0000259" key="4">
    <source>
        <dbReference type="PROSITE" id="PS51194"/>
    </source>
</evidence>
<keyword evidence="2" id="KW-0067">ATP-binding</keyword>
<protein>
    <recommendedName>
        <fullName evidence="7">Helicase conserved C-terminal domain-containing protein</fullName>
    </recommendedName>
</protein>
<evidence type="ECO:0000313" key="5">
    <source>
        <dbReference type="EMBL" id="GLR62784.1"/>
    </source>
</evidence>
<dbReference type="PROSITE" id="PS51192">
    <property type="entry name" value="HELICASE_ATP_BIND_1"/>
    <property type="match status" value="1"/>
</dbReference>
<proteinExistence type="predicted"/>
<dbReference type="InterPro" id="IPR014001">
    <property type="entry name" value="Helicase_ATP-bd"/>
</dbReference>
<dbReference type="Gene3D" id="3.40.50.300">
    <property type="entry name" value="P-loop containing nucleotide triphosphate hydrolases"/>
    <property type="match status" value="1"/>
</dbReference>
<feature type="domain" description="Helicase C-terminal" evidence="4">
    <location>
        <begin position="693"/>
        <end position="881"/>
    </location>
</feature>
<dbReference type="InterPro" id="IPR027417">
    <property type="entry name" value="P-loop_NTPase"/>
</dbReference>
<dbReference type="InterPro" id="IPR001650">
    <property type="entry name" value="Helicase_C-like"/>
</dbReference>
<dbReference type="PANTHER" id="PTHR45766:SF6">
    <property type="entry name" value="SWI_SNF-RELATED MATRIX-ASSOCIATED ACTIN-DEPENDENT REGULATOR OF CHROMATIN SUBFAMILY A-LIKE PROTEIN 1"/>
    <property type="match status" value="1"/>
</dbReference>
<feature type="domain" description="Helicase ATP-binding" evidence="3">
    <location>
        <begin position="48"/>
        <end position="270"/>
    </location>
</feature>